<dbReference type="EMBL" id="RYFG02000022">
    <property type="protein sequence ID" value="TRX01170.1"/>
    <property type="molecule type" value="Genomic_DNA"/>
</dbReference>
<evidence type="ECO:0000256" key="1">
    <source>
        <dbReference type="ARBA" id="ARBA00012528"/>
    </source>
</evidence>
<dbReference type="InterPro" id="IPR000160">
    <property type="entry name" value="GGDEF_dom"/>
</dbReference>
<dbReference type="NCBIfam" id="TIGR02106">
    <property type="entry name" value="cyd_oper_ybgT"/>
    <property type="match status" value="1"/>
</dbReference>
<name>A0ABY3CE78_9GAMM</name>
<evidence type="ECO:0000259" key="3">
    <source>
        <dbReference type="PROSITE" id="PS50887"/>
    </source>
</evidence>
<dbReference type="Pfam" id="PF00990">
    <property type="entry name" value="GGDEF"/>
    <property type="match status" value="1"/>
</dbReference>
<gene>
    <name evidence="4" type="primary">cydX</name>
    <name evidence="4" type="ORF">EKO24_004310</name>
</gene>
<comment type="catalytic activity">
    <reaction evidence="2">
        <text>2 GTP = 3',3'-c-di-GMP + 2 diphosphate</text>
        <dbReference type="Rhea" id="RHEA:24898"/>
        <dbReference type="ChEBI" id="CHEBI:33019"/>
        <dbReference type="ChEBI" id="CHEBI:37565"/>
        <dbReference type="ChEBI" id="CHEBI:58805"/>
        <dbReference type="EC" id="2.7.7.65"/>
    </reaction>
</comment>
<evidence type="ECO:0000313" key="5">
    <source>
        <dbReference type="Proteomes" id="UP000733744"/>
    </source>
</evidence>
<accession>A0ABY3CE78</accession>
<comment type="caution">
    <text evidence="4">The sequence shown here is derived from an EMBL/GenBank/DDBJ whole genome shotgun (WGS) entry which is preliminary data.</text>
</comment>
<dbReference type="EC" id="2.7.7.65" evidence="1"/>
<evidence type="ECO:0000256" key="2">
    <source>
        <dbReference type="ARBA" id="ARBA00034247"/>
    </source>
</evidence>
<dbReference type="PANTHER" id="PTHR45138">
    <property type="entry name" value="REGULATORY COMPONENTS OF SENSORY TRANSDUCTION SYSTEM"/>
    <property type="match status" value="1"/>
</dbReference>
<dbReference type="RefSeq" id="WP_127030344.1">
    <property type="nucleotide sequence ID" value="NZ_RYFG02000022.1"/>
</dbReference>
<keyword evidence="5" id="KW-1185">Reference proteome</keyword>
<dbReference type="InterPro" id="IPR029787">
    <property type="entry name" value="Nucleotide_cyclase"/>
</dbReference>
<sequence>MWYFTWILGLLLACSLGIINVLRLEAQETWDREHIPLDPLTQLMTKETMLGRLKEKVENSKRNGFPFSVLFISLKDFKTRHNDLPDYEMDAILRGAADCFKNDIRAGVDIAARIGEQDFLIALPGSPLKKAERLAGQIKNGISQQVKAPGLTVEASVGVAEYAARPVDDEFAATANEVDNLINAAVAKSA</sequence>
<proteinExistence type="predicted"/>
<feature type="domain" description="GGDEF" evidence="3">
    <location>
        <begin position="65"/>
        <end position="190"/>
    </location>
</feature>
<dbReference type="Pfam" id="PF08173">
    <property type="entry name" value="YbgT_YccB"/>
    <property type="match status" value="1"/>
</dbReference>
<dbReference type="InterPro" id="IPR050469">
    <property type="entry name" value="Diguanylate_Cyclase"/>
</dbReference>
<dbReference type="CDD" id="cd01949">
    <property type="entry name" value="GGDEF"/>
    <property type="match status" value="1"/>
</dbReference>
<dbReference type="PROSITE" id="PS50887">
    <property type="entry name" value="GGDEF"/>
    <property type="match status" value="1"/>
</dbReference>
<evidence type="ECO:0000313" key="4">
    <source>
        <dbReference type="EMBL" id="TRX01170.1"/>
    </source>
</evidence>
<organism evidence="4 5">
    <name type="scientific">Candidatus Methylobacter oryzae</name>
    <dbReference type="NCBI Taxonomy" id="2497749"/>
    <lineage>
        <taxon>Bacteria</taxon>
        <taxon>Pseudomonadati</taxon>
        <taxon>Pseudomonadota</taxon>
        <taxon>Gammaproteobacteria</taxon>
        <taxon>Methylococcales</taxon>
        <taxon>Methylococcaceae</taxon>
        <taxon>Methylobacter</taxon>
    </lineage>
</organism>
<dbReference type="InterPro" id="IPR043128">
    <property type="entry name" value="Rev_trsase/Diguanyl_cyclase"/>
</dbReference>
<protein>
    <recommendedName>
        <fullName evidence="1">diguanylate cyclase</fullName>
        <ecNumber evidence="1">2.7.7.65</ecNumber>
    </recommendedName>
</protein>
<dbReference type="NCBIfam" id="TIGR00254">
    <property type="entry name" value="GGDEF"/>
    <property type="match status" value="1"/>
</dbReference>
<dbReference type="InterPro" id="IPR011724">
    <property type="entry name" value="Cyd_oper_YbgT"/>
</dbReference>
<reference evidence="4 5" key="1">
    <citation type="journal article" date="2019" name="Antonie Van Leeuwenhoek">
        <title>Description of 'Ca. Methylobacter oryzae' KRF1, a novel species from the environmentally important Methylobacter clade 2.</title>
        <authorList>
            <person name="Khatri K."/>
            <person name="Mohite J.A."/>
            <person name="Pandit P.S."/>
            <person name="Bahulikar R."/>
            <person name="Rahalkar M.C."/>
        </authorList>
    </citation>
    <scope>NUCLEOTIDE SEQUENCE [LARGE SCALE GENOMIC DNA]</scope>
    <source>
        <strain evidence="4 5">KRF1</strain>
    </source>
</reference>
<dbReference type="SUPFAM" id="SSF55073">
    <property type="entry name" value="Nucleotide cyclase"/>
    <property type="match status" value="1"/>
</dbReference>
<dbReference type="PANTHER" id="PTHR45138:SF9">
    <property type="entry name" value="DIGUANYLATE CYCLASE DGCM-RELATED"/>
    <property type="match status" value="1"/>
</dbReference>
<dbReference type="Proteomes" id="UP000733744">
    <property type="component" value="Unassembled WGS sequence"/>
</dbReference>
<dbReference type="InterPro" id="IPR012994">
    <property type="entry name" value="YbgT_YccB"/>
</dbReference>
<dbReference type="Gene3D" id="3.30.70.270">
    <property type="match status" value="1"/>
</dbReference>
<dbReference type="SMART" id="SM00267">
    <property type="entry name" value="GGDEF"/>
    <property type="match status" value="1"/>
</dbReference>